<evidence type="ECO:0000313" key="1">
    <source>
        <dbReference type="EnsemblPlants" id="KQK96963"/>
    </source>
</evidence>
<dbReference type="Proteomes" id="UP000004995">
    <property type="component" value="Unassembled WGS sequence"/>
</dbReference>
<protein>
    <submittedName>
        <fullName evidence="1">Uncharacterized protein</fullName>
    </submittedName>
</protein>
<keyword evidence="2" id="KW-1185">Reference proteome</keyword>
<evidence type="ECO:0000313" key="2">
    <source>
        <dbReference type="Proteomes" id="UP000004995"/>
    </source>
</evidence>
<dbReference type="EMBL" id="AGNK02004310">
    <property type="status" value="NOT_ANNOTATED_CDS"/>
    <property type="molecule type" value="Genomic_DNA"/>
</dbReference>
<name>K3YBL2_SETIT</name>
<organism evidence="1 2">
    <name type="scientific">Setaria italica</name>
    <name type="common">Foxtail millet</name>
    <name type="synonym">Panicum italicum</name>
    <dbReference type="NCBI Taxonomy" id="4555"/>
    <lineage>
        <taxon>Eukaryota</taxon>
        <taxon>Viridiplantae</taxon>
        <taxon>Streptophyta</taxon>
        <taxon>Embryophyta</taxon>
        <taxon>Tracheophyta</taxon>
        <taxon>Spermatophyta</taxon>
        <taxon>Magnoliopsida</taxon>
        <taxon>Liliopsida</taxon>
        <taxon>Poales</taxon>
        <taxon>Poaceae</taxon>
        <taxon>PACMAD clade</taxon>
        <taxon>Panicoideae</taxon>
        <taxon>Panicodae</taxon>
        <taxon>Paniceae</taxon>
        <taxon>Cenchrinae</taxon>
        <taxon>Setaria</taxon>
    </lineage>
</organism>
<accession>K3YBL2</accession>
<dbReference type="AlphaFoldDB" id="K3YBL2"/>
<dbReference type="HOGENOM" id="CLU_3035995_0_0_1"/>
<sequence length="55" mass="6635">MAKQIVVIKIIYRYNLSVFTYKLVYIFHYMPLQQNSHVKESYGIDYLIIISFCLI</sequence>
<dbReference type="Gramene" id="KQK96963">
    <property type="protein sequence ID" value="KQK96963"/>
    <property type="gene ID" value="SETIT_011606mg"/>
</dbReference>
<dbReference type="EnsemblPlants" id="KQK96963">
    <property type="protein sequence ID" value="KQK96963"/>
    <property type="gene ID" value="SETIT_011606mg"/>
</dbReference>
<dbReference type="InParanoid" id="K3YBL2"/>
<reference evidence="1" key="2">
    <citation type="submission" date="2018-08" db="UniProtKB">
        <authorList>
            <consortium name="EnsemblPlants"/>
        </authorList>
    </citation>
    <scope>IDENTIFICATION</scope>
    <source>
        <strain evidence="1">Yugu1</strain>
    </source>
</reference>
<proteinExistence type="predicted"/>
<reference evidence="2" key="1">
    <citation type="journal article" date="2012" name="Nat. Biotechnol.">
        <title>Reference genome sequence of the model plant Setaria.</title>
        <authorList>
            <person name="Bennetzen J.L."/>
            <person name="Schmutz J."/>
            <person name="Wang H."/>
            <person name="Percifield R."/>
            <person name="Hawkins J."/>
            <person name="Pontaroli A.C."/>
            <person name="Estep M."/>
            <person name="Feng L."/>
            <person name="Vaughn J.N."/>
            <person name="Grimwood J."/>
            <person name="Jenkins J."/>
            <person name="Barry K."/>
            <person name="Lindquist E."/>
            <person name="Hellsten U."/>
            <person name="Deshpande S."/>
            <person name="Wang X."/>
            <person name="Wu X."/>
            <person name="Mitros T."/>
            <person name="Triplett J."/>
            <person name="Yang X."/>
            <person name="Ye C.Y."/>
            <person name="Mauro-Herrera M."/>
            <person name="Wang L."/>
            <person name="Li P."/>
            <person name="Sharma M."/>
            <person name="Sharma R."/>
            <person name="Ronald P.C."/>
            <person name="Panaud O."/>
            <person name="Kellogg E.A."/>
            <person name="Brutnell T.P."/>
            <person name="Doust A.N."/>
            <person name="Tuskan G.A."/>
            <person name="Rokhsar D."/>
            <person name="Devos K.M."/>
        </authorList>
    </citation>
    <scope>NUCLEOTIDE SEQUENCE [LARGE SCALE GENOMIC DNA]</scope>
    <source>
        <strain evidence="2">cv. Yugu1</strain>
    </source>
</reference>